<proteinExistence type="predicted"/>
<dbReference type="AlphaFoldDB" id="A0A239F8V4"/>
<feature type="chain" id="PRO_5013258035" description="Tat (Twin-arginine translocation) pathway signal sequence" evidence="1">
    <location>
        <begin position="25"/>
        <end position="141"/>
    </location>
</feature>
<evidence type="ECO:0000256" key="1">
    <source>
        <dbReference type="SAM" id="SignalP"/>
    </source>
</evidence>
<sequence length="141" mass="14734">MMPKSIAALAMVAISGLSAAPALAQDSGFGLELNNVRDSENGCRMTYVARNATGTDLDAISFEVAVFDASDIVSRLLILEFGALTDGKTKVVQFDLADQPCEGINRLLINNVTECAASEGEAPDCMAVLNASSRTDVGFGL</sequence>
<reference evidence="2 3" key="1">
    <citation type="submission" date="2017-06" db="EMBL/GenBank/DDBJ databases">
        <authorList>
            <person name="Kim H.J."/>
            <person name="Triplett B.A."/>
        </authorList>
    </citation>
    <scope>NUCLEOTIDE SEQUENCE [LARGE SCALE GENOMIC DNA]</scope>
    <source>
        <strain evidence="2 3">DSM 29339</strain>
    </source>
</reference>
<keyword evidence="1" id="KW-0732">Signal</keyword>
<dbReference type="EMBL" id="FZOY01000002">
    <property type="protein sequence ID" value="SNS52918.1"/>
    <property type="molecule type" value="Genomic_DNA"/>
</dbReference>
<keyword evidence="3" id="KW-1185">Reference proteome</keyword>
<gene>
    <name evidence="2" type="ORF">SAMN05421757_102539</name>
</gene>
<protein>
    <recommendedName>
        <fullName evidence="4">Tat (Twin-arginine translocation) pathway signal sequence</fullName>
    </recommendedName>
</protein>
<organism evidence="2 3">
    <name type="scientific">Tropicimonas sediminicola</name>
    <dbReference type="NCBI Taxonomy" id="1031541"/>
    <lineage>
        <taxon>Bacteria</taxon>
        <taxon>Pseudomonadati</taxon>
        <taxon>Pseudomonadota</taxon>
        <taxon>Alphaproteobacteria</taxon>
        <taxon>Rhodobacterales</taxon>
        <taxon>Roseobacteraceae</taxon>
        <taxon>Tropicimonas</taxon>
    </lineage>
</organism>
<accession>A0A239F8V4</accession>
<evidence type="ECO:0000313" key="3">
    <source>
        <dbReference type="Proteomes" id="UP000198426"/>
    </source>
</evidence>
<feature type="signal peptide" evidence="1">
    <location>
        <begin position="1"/>
        <end position="24"/>
    </location>
</feature>
<evidence type="ECO:0008006" key="4">
    <source>
        <dbReference type="Google" id="ProtNLM"/>
    </source>
</evidence>
<name>A0A239F8V4_9RHOB</name>
<dbReference type="RefSeq" id="WP_245837793.1">
    <property type="nucleotide sequence ID" value="NZ_FZOY01000002.1"/>
</dbReference>
<evidence type="ECO:0000313" key="2">
    <source>
        <dbReference type="EMBL" id="SNS52918.1"/>
    </source>
</evidence>
<dbReference type="Proteomes" id="UP000198426">
    <property type="component" value="Unassembled WGS sequence"/>
</dbReference>